<dbReference type="InterPro" id="IPR036273">
    <property type="entry name" value="CRAL/TRIO_N_dom_sf"/>
</dbReference>
<dbReference type="PROSITE" id="PS00086">
    <property type="entry name" value="CYTOCHROME_P450"/>
    <property type="match status" value="2"/>
</dbReference>
<dbReference type="GO" id="GO:0016705">
    <property type="term" value="F:oxidoreductase activity, acting on paired donors, with incorporation or reduction of molecular oxygen"/>
    <property type="evidence" value="ECO:0007669"/>
    <property type="project" value="InterPro"/>
</dbReference>
<protein>
    <recommendedName>
        <fullName evidence="3">CRAL-TRIO domain-containing protein</fullName>
    </recommendedName>
</protein>
<keyword evidence="5" id="KW-1185">Reference proteome</keyword>
<keyword evidence="2" id="KW-0812">Transmembrane</keyword>
<gene>
    <name evidence="4" type="ORF">A4U43_C03F6980</name>
</gene>
<accession>A0A5P1FAQ6</accession>
<feature type="domain" description="CRAL-TRIO" evidence="3">
    <location>
        <begin position="585"/>
        <end position="730"/>
    </location>
</feature>
<dbReference type="InterPro" id="IPR017972">
    <property type="entry name" value="Cyt_P450_CS"/>
</dbReference>
<dbReference type="Pfam" id="PF00067">
    <property type="entry name" value="p450"/>
    <property type="match status" value="3"/>
</dbReference>
<dbReference type="InterPro" id="IPR036865">
    <property type="entry name" value="CRAL-TRIO_dom_sf"/>
</dbReference>
<sequence>MGMELLLGISTLIIALIIFLGFRSNDKLDGKSLKLPPGNLGGWPLIGDTIPFMQPHSSASLGTFMDQHIAKYGRIFRMNLLGRPTIVSADPEFNRFILQSEGRLFENSCPTSIAEIMGRWSMLALAGDIHKEMRSIAVNFMNNVKLRTYFLPDVDAQAVKILDSWKDNTTFSAMEQGKKFAFNLMVKQLMSMDPGMPETEQLRSEYVFFMKGMASIPLNLPWTAFRRALQSRSAILKIMGQKLDERVRKLQEGVQGLEEDDLLASVAKHPHLTRDQILDLILSMLFAGHETSSAAISLAIYFLQSSPKVLQQLREEHIRIAMKMKERGETGLNWDDYKQMEFTQWYDIPCGWKVVAIISAAHLDPAIYDDPQIYNPWRWETIFAIVAKNCNIMSFSGGPRLCPGSELAKLEMAVFLHHLVQRFDWELAEHDYPKELSNINPSPLPLQTIFAIVAKNCNIMSFSGGPRLCPGSELAKLEMAVFLHHLVQRKHNTHNNHEDDDVYQEQKINELKATIGPLSGRNAKFCTDPCLRRYLKARSWNVAKAKHMFEESLKWRSTYKPEEIRWNEVAHEGETGKAYRANFMDREGRTVLVLRPGKQNTKSHDNQLRHLVYLIENAILNLPEGQEQTVWLIDFTGWSLSNSVPIKTARETANILQNQYPERLSSAFLYNPPRVFEAFWKVVKLFLDPVTFQKVTFIYPKKEETMELMRKNFDVDTLPMEFGGKNKIEYNHEDYSALMNKDETKSTAIMRELEEKLTLTTNEKCPLEAASETPLVLTQAS</sequence>
<dbReference type="InterPro" id="IPR001128">
    <property type="entry name" value="Cyt_P450"/>
</dbReference>
<dbReference type="Gene3D" id="3.40.525.10">
    <property type="entry name" value="CRAL-TRIO lipid binding domain"/>
    <property type="match status" value="1"/>
</dbReference>
<keyword evidence="2" id="KW-1133">Transmembrane helix</keyword>
<dbReference type="SMART" id="SM01100">
    <property type="entry name" value="CRAL_TRIO_N"/>
    <property type="match status" value="1"/>
</dbReference>
<keyword evidence="1" id="KW-0479">Metal-binding</keyword>
<feature type="transmembrane region" description="Helical" evidence="2">
    <location>
        <begin position="6"/>
        <end position="22"/>
    </location>
</feature>
<dbReference type="InterPro" id="IPR052578">
    <property type="entry name" value="PI_Transfer_CRAL-TRIO"/>
</dbReference>
<dbReference type="GO" id="GO:0005506">
    <property type="term" value="F:iron ion binding"/>
    <property type="evidence" value="ECO:0007669"/>
    <property type="project" value="InterPro"/>
</dbReference>
<keyword evidence="1" id="KW-0349">Heme</keyword>
<keyword evidence="1" id="KW-0408">Iron</keyword>
<dbReference type="PRINTS" id="PR00463">
    <property type="entry name" value="EP450I"/>
</dbReference>
<dbReference type="Pfam" id="PF03765">
    <property type="entry name" value="CRAL_TRIO_N"/>
    <property type="match status" value="1"/>
</dbReference>
<dbReference type="Gene3D" id="1.10.630.10">
    <property type="entry name" value="Cytochrome P450"/>
    <property type="match status" value="2"/>
</dbReference>
<dbReference type="SUPFAM" id="SSF48264">
    <property type="entry name" value="Cytochrome P450"/>
    <property type="match status" value="2"/>
</dbReference>
<feature type="binding site" description="axial binding residue" evidence="1">
    <location>
        <position position="402"/>
    </location>
    <ligand>
        <name>heme</name>
        <dbReference type="ChEBI" id="CHEBI:30413"/>
    </ligand>
    <ligandPart>
        <name>Fe</name>
        <dbReference type="ChEBI" id="CHEBI:18248"/>
    </ligandPart>
</feature>
<evidence type="ECO:0000256" key="2">
    <source>
        <dbReference type="SAM" id="Phobius"/>
    </source>
</evidence>
<name>A0A5P1FAQ6_ASPOF</name>
<dbReference type="CDD" id="cd00170">
    <property type="entry name" value="SEC14"/>
    <property type="match status" value="1"/>
</dbReference>
<dbReference type="InterPro" id="IPR002401">
    <property type="entry name" value="Cyt_P450_E_grp-I"/>
</dbReference>
<dbReference type="PANTHER" id="PTHR45824:SF22">
    <property type="entry name" value="SEC14P-LIKE PHOSPHATIDYLINOSITOL TRANSFER FAMILY PROTEIN"/>
    <property type="match status" value="1"/>
</dbReference>
<reference evidence="5" key="1">
    <citation type="journal article" date="2017" name="Nat. Commun.">
        <title>The asparagus genome sheds light on the origin and evolution of a young Y chromosome.</title>
        <authorList>
            <person name="Harkess A."/>
            <person name="Zhou J."/>
            <person name="Xu C."/>
            <person name="Bowers J.E."/>
            <person name="Van der Hulst R."/>
            <person name="Ayyampalayam S."/>
            <person name="Mercati F."/>
            <person name="Riccardi P."/>
            <person name="McKain M.R."/>
            <person name="Kakrana A."/>
            <person name="Tang H."/>
            <person name="Ray J."/>
            <person name="Groenendijk J."/>
            <person name="Arikit S."/>
            <person name="Mathioni S.M."/>
            <person name="Nakano M."/>
            <person name="Shan H."/>
            <person name="Telgmann-Rauber A."/>
            <person name="Kanno A."/>
            <person name="Yue Z."/>
            <person name="Chen H."/>
            <person name="Li W."/>
            <person name="Chen Y."/>
            <person name="Xu X."/>
            <person name="Zhang Y."/>
            <person name="Luo S."/>
            <person name="Chen H."/>
            <person name="Gao J."/>
            <person name="Mao Z."/>
            <person name="Pires J.C."/>
            <person name="Luo M."/>
            <person name="Kudrna D."/>
            <person name="Wing R.A."/>
            <person name="Meyers B.C."/>
            <person name="Yi K."/>
            <person name="Kong H."/>
            <person name="Lavrijsen P."/>
            <person name="Sunseri F."/>
            <person name="Falavigna A."/>
            <person name="Ye Y."/>
            <person name="Leebens-Mack J.H."/>
            <person name="Chen G."/>
        </authorList>
    </citation>
    <scope>NUCLEOTIDE SEQUENCE [LARGE SCALE GENOMIC DNA]</scope>
    <source>
        <strain evidence="5">cv. DH0086</strain>
    </source>
</reference>
<evidence type="ECO:0000313" key="5">
    <source>
        <dbReference type="Proteomes" id="UP000243459"/>
    </source>
</evidence>
<dbReference type="GO" id="GO:0020037">
    <property type="term" value="F:heme binding"/>
    <property type="evidence" value="ECO:0007669"/>
    <property type="project" value="InterPro"/>
</dbReference>
<dbReference type="GO" id="GO:0004497">
    <property type="term" value="F:monooxygenase activity"/>
    <property type="evidence" value="ECO:0007669"/>
    <property type="project" value="InterPro"/>
</dbReference>
<evidence type="ECO:0000259" key="3">
    <source>
        <dbReference type="PROSITE" id="PS50191"/>
    </source>
</evidence>
<dbReference type="SMART" id="SM00516">
    <property type="entry name" value="SEC14"/>
    <property type="match status" value="1"/>
</dbReference>
<dbReference type="InterPro" id="IPR001251">
    <property type="entry name" value="CRAL-TRIO_dom"/>
</dbReference>
<dbReference type="InterPro" id="IPR011074">
    <property type="entry name" value="CRAL/TRIO_N_dom"/>
</dbReference>
<comment type="cofactor">
    <cofactor evidence="1">
        <name>heme</name>
        <dbReference type="ChEBI" id="CHEBI:30413"/>
    </cofactor>
</comment>
<dbReference type="Gramene" id="ONK74497">
    <property type="protein sequence ID" value="ONK74497"/>
    <property type="gene ID" value="A4U43_C03F6980"/>
</dbReference>
<dbReference type="Pfam" id="PF00650">
    <property type="entry name" value="CRAL_TRIO"/>
    <property type="match status" value="1"/>
</dbReference>
<keyword evidence="2" id="KW-0472">Membrane</keyword>
<proteinExistence type="predicted"/>
<dbReference type="PANTHER" id="PTHR45824">
    <property type="entry name" value="GH16843P"/>
    <property type="match status" value="1"/>
</dbReference>
<dbReference type="SUPFAM" id="SSF46938">
    <property type="entry name" value="CRAL/TRIO N-terminal domain"/>
    <property type="match status" value="1"/>
</dbReference>
<evidence type="ECO:0000313" key="4">
    <source>
        <dbReference type="EMBL" id="ONK74497.1"/>
    </source>
</evidence>
<dbReference type="FunFam" id="3.40.525.10:FF:000008">
    <property type="entry name" value="Phosphatidylinositol transfer protein 3"/>
    <property type="match status" value="1"/>
</dbReference>
<dbReference type="EMBL" id="CM007383">
    <property type="protein sequence ID" value="ONK74497.1"/>
    <property type="molecule type" value="Genomic_DNA"/>
</dbReference>
<organism evidence="4 5">
    <name type="scientific">Asparagus officinalis</name>
    <name type="common">Garden asparagus</name>
    <dbReference type="NCBI Taxonomy" id="4686"/>
    <lineage>
        <taxon>Eukaryota</taxon>
        <taxon>Viridiplantae</taxon>
        <taxon>Streptophyta</taxon>
        <taxon>Embryophyta</taxon>
        <taxon>Tracheophyta</taxon>
        <taxon>Spermatophyta</taxon>
        <taxon>Magnoliopsida</taxon>
        <taxon>Liliopsida</taxon>
        <taxon>Asparagales</taxon>
        <taxon>Asparagaceae</taxon>
        <taxon>Asparagoideae</taxon>
        <taxon>Asparagus</taxon>
    </lineage>
</organism>
<dbReference type="PRINTS" id="PR00385">
    <property type="entry name" value="P450"/>
</dbReference>
<dbReference type="GO" id="GO:0008526">
    <property type="term" value="F:phosphatidylinositol transfer activity"/>
    <property type="evidence" value="ECO:0007669"/>
    <property type="project" value="TreeGrafter"/>
</dbReference>
<dbReference type="Proteomes" id="UP000243459">
    <property type="component" value="Chromosome 3"/>
</dbReference>
<dbReference type="SUPFAM" id="SSF52087">
    <property type="entry name" value="CRAL/TRIO domain"/>
    <property type="match status" value="1"/>
</dbReference>
<evidence type="ECO:0000256" key="1">
    <source>
        <dbReference type="PIRSR" id="PIRSR602401-1"/>
    </source>
</evidence>
<dbReference type="AlphaFoldDB" id="A0A5P1FAQ6"/>
<dbReference type="InterPro" id="IPR036396">
    <property type="entry name" value="Cyt_P450_sf"/>
</dbReference>
<dbReference type="PROSITE" id="PS50191">
    <property type="entry name" value="CRAL_TRIO"/>
    <property type="match status" value="1"/>
</dbReference>